<dbReference type="PRINTS" id="PR01490">
    <property type="entry name" value="RTXTOXIND"/>
</dbReference>
<protein>
    <submittedName>
        <fullName evidence="8">HlyD family secretion protein</fullName>
    </submittedName>
</protein>
<organism evidence="8 9">
    <name type="scientific">Paenibacillus taihuensis</name>
    <dbReference type="NCBI Taxonomy" id="1156355"/>
    <lineage>
        <taxon>Bacteria</taxon>
        <taxon>Bacillati</taxon>
        <taxon>Bacillota</taxon>
        <taxon>Bacilli</taxon>
        <taxon>Bacillales</taxon>
        <taxon>Paenibacillaceae</taxon>
        <taxon>Paenibacillus</taxon>
    </lineage>
</organism>
<dbReference type="Gene3D" id="2.40.420.20">
    <property type="match status" value="1"/>
</dbReference>
<evidence type="ECO:0000259" key="7">
    <source>
        <dbReference type="Pfam" id="PF25990"/>
    </source>
</evidence>
<dbReference type="InterPro" id="IPR050465">
    <property type="entry name" value="UPF0194_transport"/>
</dbReference>
<dbReference type="GO" id="GO:0030313">
    <property type="term" value="C:cell envelope"/>
    <property type="evidence" value="ECO:0007669"/>
    <property type="project" value="UniProtKB-SubCell"/>
</dbReference>
<feature type="domain" description="CzcB-like barrel-sandwich hybrid" evidence="6">
    <location>
        <begin position="69"/>
        <end position="194"/>
    </location>
</feature>
<evidence type="ECO:0000313" key="8">
    <source>
        <dbReference type="EMBL" id="REE70480.1"/>
    </source>
</evidence>
<dbReference type="SUPFAM" id="SSF111369">
    <property type="entry name" value="HlyD-like secretion proteins"/>
    <property type="match status" value="1"/>
</dbReference>
<evidence type="ECO:0000256" key="4">
    <source>
        <dbReference type="SAM" id="Coils"/>
    </source>
</evidence>
<dbReference type="GO" id="GO:0022857">
    <property type="term" value="F:transmembrane transporter activity"/>
    <property type="evidence" value="ECO:0007669"/>
    <property type="project" value="InterPro"/>
</dbReference>
<keyword evidence="9" id="KW-1185">Reference proteome</keyword>
<dbReference type="NCBIfam" id="TIGR01730">
    <property type="entry name" value="RND_mfp"/>
    <property type="match status" value="1"/>
</dbReference>
<dbReference type="Proteomes" id="UP000256304">
    <property type="component" value="Unassembled WGS sequence"/>
</dbReference>
<dbReference type="InterPro" id="IPR006143">
    <property type="entry name" value="RND_pump_MFP"/>
</dbReference>
<accession>A0A3D9R3X7</accession>
<dbReference type="PANTHER" id="PTHR32347:SF14">
    <property type="entry name" value="EFFLUX SYSTEM COMPONENT YKNX-RELATED"/>
    <property type="match status" value="1"/>
</dbReference>
<evidence type="ECO:0000256" key="3">
    <source>
        <dbReference type="ARBA" id="ARBA00023054"/>
    </source>
</evidence>
<gene>
    <name evidence="8" type="ORF">A8990_13034</name>
</gene>
<dbReference type="EMBL" id="QTTN01000030">
    <property type="protein sequence ID" value="REE70480.1"/>
    <property type="molecule type" value="Genomic_DNA"/>
</dbReference>
<feature type="domain" description="YknX-like beta-barrel" evidence="7">
    <location>
        <begin position="199"/>
        <end position="272"/>
    </location>
</feature>
<evidence type="ECO:0000256" key="5">
    <source>
        <dbReference type="SAM" id="MobiDB-lite"/>
    </source>
</evidence>
<comment type="subcellular location">
    <subcellularLocation>
        <location evidence="1">Cell envelope</location>
    </subcellularLocation>
</comment>
<dbReference type="Pfam" id="PF25990">
    <property type="entry name" value="Beta-barrel_YknX"/>
    <property type="match status" value="1"/>
</dbReference>
<comment type="caution">
    <text evidence="8">The sequence shown here is derived from an EMBL/GenBank/DDBJ whole genome shotgun (WGS) entry which is preliminary data.</text>
</comment>
<evidence type="ECO:0000256" key="2">
    <source>
        <dbReference type="ARBA" id="ARBA00009477"/>
    </source>
</evidence>
<feature type="compositionally biased region" description="Gly residues" evidence="5">
    <location>
        <begin position="306"/>
        <end position="317"/>
    </location>
</feature>
<feature type="compositionally biased region" description="Gly residues" evidence="5">
    <location>
        <begin position="342"/>
        <end position="379"/>
    </location>
</feature>
<evidence type="ECO:0000313" key="9">
    <source>
        <dbReference type="Proteomes" id="UP000256304"/>
    </source>
</evidence>
<feature type="coiled-coil region" evidence="4">
    <location>
        <begin position="108"/>
        <end position="158"/>
    </location>
</feature>
<dbReference type="Gene3D" id="2.40.50.100">
    <property type="match status" value="1"/>
</dbReference>
<feature type="region of interest" description="Disordered" evidence="5">
    <location>
        <begin position="306"/>
        <end position="389"/>
    </location>
</feature>
<dbReference type="AlphaFoldDB" id="A0A3D9R3X7"/>
<dbReference type="GO" id="GO:0016020">
    <property type="term" value="C:membrane"/>
    <property type="evidence" value="ECO:0007669"/>
    <property type="project" value="InterPro"/>
</dbReference>
<dbReference type="RefSeq" id="WP_116191135.1">
    <property type="nucleotide sequence ID" value="NZ_QTTN01000030.1"/>
</dbReference>
<sequence>MRKWWVLGIGVLLVAAAVVVYLKMDKSKEKPLTQAQATTRVVKGTIDVSVSGTGSLAPVDRQTIKGAEQGTVDKVYVKEGDIVKKGDVLVSIEGEDNTDKIKSEQVSLESKQLDLQDMQSKLKTATEENDIASIKLNLKKQQLSIDQSVETIADLEDAQNGDTIMAPIGGKVTTLSVAAGDSLNPSTELMEIADFQHLQIAVGIDELDIAKVKVGQSATVTVEALSNQAFTGKVTKIADEGTSSNGVASFDVTVAIDKPGELKSGMSAEANIQIEKKENTLMLPIDAVQSLGGRYMVILPEGTAGTGTGTGTTGQGNGANTQGQTGAQSGGAQGDKASQGTQGQGQSGSGTRGQGTRGQGNFGGGQGGFSGGQGGGTGRTGSRNNFASRLGGVPTMVQVGIHNEDYIEILSGLKEGDRVVLPTVVSSTNTNQQQVGFGAAGFGGLGGGGFGGGFGGGGGGNFRASGGGGGGFGGGGTRTSGGGGGGGGTR</sequence>
<dbReference type="InterPro" id="IPR058647">
    <property type="entry name" value="BSH_CzcB-like"/>
</dbReference>
<dbReference type="OrthoDB" id="2023301at2"/>
<evidence type="ECO:0000256" key="1">
    <source>
        <dbReference type="ARBA" id="ARBA00004196"/>
    </source>
</evidence>
<feature type="compositionally biased region" description="Low complexity" evidence="5">
    <location>
        <begin position="318"/>
        <end position="327"/>
    </location>
</feature>
<keyword evidence="3 4" id="KW-0175">Coiled coil</keyword>
<name>A0A3D9R3X7_9BACL</name>
<comment type="similarity">
    <text evidence="2">Belongs to the membrane fusion protein (MFP) (TC 8.A.1) family.</text>
</comment>
<reference evidence="8 9" key="1">
    <citation type="submission" date="2018-08" db="EMBL/GenBank/DDBJ databases">
        <title>Genomic Encyclopedia of Type Strains, Phase III (KMG-III): the genomes of soil and plant-associated and newly described type strains.</title>
        <authorList>
            <person name="Whitman W."/>
        </authorList>
    </citation>
    <scope>NUCLEOTIDE SEQUENCE [LARGE SCALE GENOMIC DNA]</scope>
    <source>
        <strain evidence="8 9">CGMCC 1.10966</strain>
    </source>
</reference>
<proteinExistence type="inferred from homology"/>
<dbReference type="Gene3D" id="2.40.30.170">
    <property type="match status" value="1"/>
</dbReference>
<dbReference type="PANTHER" id="PTHR32347">
    <property type="entry name" value="EFFLUX SYSTEM COMPONENT YKNX-RELATED"/>
    <property type="match status" value="1"/>
</dbReference>
<evidence type="ECO:0000259" key="6">
    <source>
        <dbReference type="Pfam" id="PF25973"/>
    </source>
</evidence>
<dbReference type="InterPro" id="IPR058636">
    <property type="entry name" value="Beta-barrel_YknX"/>
</dbReference>
<feature type="region of interest" description="Disordered" evidence="5">
    <location>
        <begin position="470"/>
        <end position="490"/>
    </location>
</feature>
<dbReference type="Pfam" id="PF25973">
    <property type="entry name" value="BSH_CzcB"/>
    <property type="match status" value="1"/>
</dbReference>